<evidence type="ECO:0000313" key="7">
    <source>
        <dbReference type="Proteomes" id="UP000002258"/>
    </source>
</evidence>
<keyword evidence="7" id="KW-1185">Reference proteome</keyword>
<dbReference type="GeneID" id="4851237"/>
<dbReference type="GO" id="GO:0016973">
    <property type="term" value="P:poly(A)+ mRNA export from nucleus"/>
    <property type="evidence" value="ECO:0007669"/>
    <property type="project" value="TreeGrafter"/>
</dbReference>
<dbReference type="eggNOG" id="KOG4121">
    <property type="taxonomic scope" value="Eukaryota"/>
</dbReference>
<evidence type="ECO:0000256" key="1">
    <source>
        <dbReference type="ARBA" id="ARBA00004123"/>
    </source>
</evidence>
<dbReference type="InterPro" id="IPR014908">
    <property type="entry name" value="Nucleoporin_Nup133/Nup155_N"/>
</dbReference>
<dbReference type="EMBL" id="AAVQ01000001">
    <property type="protein sequence ID" value="EAZ63454.2"/>
    <property type="molecule type" value="Genomic_DNA"/>
</dbReference>
<dbReference type="STRING" id="322104.A3GG38"/>
<protein>
    <submittedName>
        <fullName evidence="6">Nuclear pore complex protein involved in poly(A)+ RNA transport, nuclear pore distribution, and possibly in the biogenesis of functional tRNA</fullName>
    </submittedName>
</protein>
<name>A3GG38_PICST</name>
<keyword evidence="3" id="KW-0813">Transport</keyword>
<gene>
    <name evidence="6" type="primary">NUP133</name>
    <name evidence="6" type="ORF">PICST_66409</name>
</gene>
<dbReference type="InterPro" id="IPR037624">
    <property type="entry name" value="Nup133-like"/>
</dbReference>
<organism evidence="6 7">
    <name type="scientific">Scheffersomyces stipitis (strain ATCC 58785 / CBS 6054 / NBRC 10063 / NRRL Y-11545)</name>
    <name type="common">Yeast</name>
    <name type="synonym">Pichia stipitis</name>
    <dbReference type="NCBI Taxonomy" id="322104"/>
    <lineage>
        <taxon>Eukaryota</taxon>
        <taxon>Fungi</taxon>
        <taxon>Dikarya</taxon>
        <taxon>Ascomycota</taxon>
        <taxon>Saccharomycotina</taxon>
        <taxon>Pichiomycetes</taxon>
        <taxon>Debaryomycetaceae</taxon>
        <taxon>Scheffersomyces</taxon>
    </lineage>
</organism>
<reference evidence="6 7" key="1">
    <citation type="journal article" date="2007" name="Nat. Biotechnol.">
        <title>Genome sequence of the lignocellulose-bioconverting and xylose-fermenting yeast Pichia stipitis.</title>
        <authorList>
            <person name="Jeffries T.W."/>
            <person name="Grigoriev I.V."/>
            <person name="Grimwood J."/>
            <person name="Laplaza J.M."/>
            <person name="Aerts A."/>
            <person name="Salamov A."/>
            <person name="Schmutz J."/>
            <person name="Lindquist E."/>
            <person name="Dehal P."/>
            <person name="Shapiro H."/>
            <person name="Jin Y.S."/>
            <person name="Passoth V."/>
            <person name="Richardson P.M."/>
        </authorList>
    </citation>
    <scope>NUCLEOTIDE SEQUENCE [LARGE SCALE GENOMIC DNA]</scope>
    <source>
        <strain evidence="7">ATCC 58785 / CBS 6054 / NBRC 10063 / NRRL Y-11545</strain>
    </source>
</reference>
<evidence type="ECO:0000313" key="6">
    <source>
        <dbReference type="EMBL" id="EAZ63454.2"/>
    </source>
</evidence>
<dbReference type="GO" id="GO:0031080">
    <property type="term" value="C:nuclear pore outer ring"/>
    <property type="evidence" value="ECO:0007669"/>
    <property type="project" value="TreeGrafter"/>
</dbReference>
<dbReference type="KEGG" id="pic:PICST_66409"/>
<dbReference type="Proteomes" id="UP000002258">
    <property type="component" value="Chromosome 1"/>
</dbReference>
<comment type="similarity">
    <text evidence="2">Belongs to the nucleoporin Nup133 family.</text>
</comment>
<dbReference type="HOGENOM" id="CLU_002493_1_0_1"/>
<sequence>MSLNGGIFRARKRPNTAVSVSEVSTTTISTSSGFPSTKSARELTKNTKYCVSKLPAVPSVLEPTSSSSSEVFNAYSDHESNYSLVVNEKTINVWSYKSTDPAPLAIQFPVESLENELSLLPLAILTKPSSGTSQDPGLAILYSSTGRIKFYESVQHAPALGLINDKSLELTIPINSKKGEYITLAENVEPAGIIVATSWKRCVLISLRDFKSKPHLSSVELLGPNSSPRLFLSSVLFGNSSGASEDEIVSIKSGKITNHGMTQEIVIQDSAGNFDYFTYQMLSANGSPYIDKKKSFRYNLVSAVENSVDGFLPGASLNCKFLDLWPLLSQENIYLCLCDVDEFNSNSGSKNLMLLTIKIDATGVLLYGTHKLMRYEPQQIASSTNKPKLFLPSPGNTAFVTIDNSIILTDIDTSYIQSPTTFSYYKPRWEDVIRLKSSVETIGFGYENKSADNSNKSNPALIIITKNFGVLRIERFSEEDDKSESKDPTDPLSIVKSHIEQAIFYAKSPEIEFDIYREVPQSVVLLAIESVVTEIINSTSPYLPAFLPSISEMLLQKSKLYQELITFSNRNFTGISSKIIPKIVEFLEKVEAALNLWLYIDEQQDPELRKVLEAVVLESNTISLSENDEVLRTFFSKGVQNINPVFTNLTERLVDNGNSTSNIVDLIVKVLYNGVYQIEAKYLLNHSEYPVIKSWIYDTDLVVRIEDIFTSEYCKDVILTQQRQANLIKFVEVLYYFVTIAIRYMQRYDQHSESLSDYSKWYKSRRHAWINVLLKNALVDDALSVAESYRDFSSVAFILDTEKEKGDNEEDINSKYGYYFDTYGYEFASSLYDYYLKNDKIQPLLLGFTNYKNYLDQYLEKGTIKTSSVAWIRYLLDSEFSKASDSLTRAATHKVDENIENREFKYSLAKLATIAASNGSGNSRATQEKLQLAENNLIAIRSQRALFKALVGEEQFKVLTYDFAKRFYTNASVENETKDRILEGSFTQLVENRPISNSDLINWLTLLKPSALDNNNFTLALKVASVEVNESRYQYLIKLIWLRLLVIGDDWSSLHKDLISSSDSQSKQKIRKTVLFHTLVEIGLDAKLVEQMHTLLRKGQIDDEIEDDINVREHTSLLLAKLTDYREEYNFQSWVESVQQEVKNSSNHQY</sequence>
<dbReference type="Gene3D" id="2.130.10.10">
    <property type="entry name" value="YVTN repeat-like/Quinoprotein amine dehydrogenase"/>
    <property type="match status" value="1"/>
</dbReference>
<proteinExistence type="inferred from homology"/>
<comment type="caution">
    <text evidence="6">The sequence shown here is derived from an EMBL/GenBank/DDBJ whole genome shotgun (WGS) entry which is preliminary data.</text>
</comment>
<dbReference type="GO" id="GO:0006606">
    <property type="term" value="P:protein import into nucleus"/>
    <property type="evidence" value="ECO:0007669"/>
    <property type="project" value="TreeGrafter"/>
</dbReference>
<feature type="domain" description="Nucleoporin Nup133/Nup155-like N-terminal" evidence="5">
    <location>
        <begin position="44"/>
        <end position="472"/>
    </location>
</feature>
<dbReference type="InterPro" id="IPR015943">
    <property type="entry name" value="WD40/YVTN_repeat-like_dom_sf"/>
</dbReference>
<evidence type="ECO:0000256" key="2">
    <source>
        <dbReference type="ARBA" id="ARBA00005569"/>
    </source>
</evidence>
<dbReference type="InParanoid" id="A3GG38"/>
<dbReference type="OMA" id="HVATLLW"/>
<dbReference type="Gene3D" id="1.20.58.1380">
    <property type="match status" value="1"/>
</dbReference>
<dbReference type="GO" id="GO:0017056">
    <property type="term" value="F:structural constituent of nuclear pore"/>
    <property type="evidence" value="ECO:0007669"/>
    <property type="project" value="InterPro"/>
</dbReference>
<evidence type="ECO:0000259" key="5">
    <source>
        <dbReference type="Pfam" id="PF08801"/>
    </source>
</evidence>
<dbReference type="GO" id="GO:0000972">
    <property type="term" value="P:transcription-dependent tethering of RNA polymerase II gene DNA at nuclear periphery"/>
    <property type="evidence" value="ECO:0007669"/>
    <property type="project" value="TreeGrafter"/>
</dbReference>
<accession>A3GG38</accession>
<dbReference type="AlphaFoldDB" id="A3GG38"/>
<dbReference type="RefSeq" id="XP_001387477.2">
    <property type="nucleotide sequence ID" value="XM_001387440.1"/>
</dbReference>
<dbReference type="OrthoDB" id="103454at2759"/>
<evidence type="ECO:0000256" key="4">
    <source>
        <dbReference type="ARBA" id="ARBA00023242"/>
    </source>
</evidence>
<evidence type="ECO:0000256" key="3">
    <source>
        <dbReference type="ARBA" id="ARBA00022448"/>
    </source>
</evidence>
<dbReference type="FunCoup" id="A3GG38">
    <property type="interactions" value="146"/>
</dbReference>
<dbReference type="PANTHER" id="PTHR13405">
    <property type="entry name" value="NUCLEAR PORE COMPLEX PROTEIN NUP133"/>
    <property type="match status" value="1"/>
</dbReference>
<keyword evidence="4" id="KW-0539">Nucleus</keyword>
<dbReference type="SUPFAM" id="SSF117289">
    <property type="entry name" value="Nucleoporin domain"/>
    <property type="match status" value="1"/>
</dbReference>
<dbReference type="Pfam" id="PF08801">
    <property type="entry name" value="Nucleoporin_N"/>
    <property type="match status" value="1"/>
</dbReference>
<dbReference type="PANTHER" id="PTHR13405:SF11">
    <property type="entry name" value="NUCLEAR PORE COMPLEX PROTEIN NUP133"/>
    <property type="match status" value="1"/>
</dbReference>
<comment type="subcellular location">
    <subcellularLocation>
        <location evidence="1">Nucleus</location>
    </subcellularLocation>
</comment>